<evidence type="ECO:0000256" key="16">
    <source>
        <dbReference type="SAM" id="Phobius"/>
    </source>
</evidence>
<dbReference type="AlphaFoldDB" id="A0ABD1FJ66"/>
<dbReference type="PROSITE" id="PS00108">
    <property type="entry name" value="PROTEIN_KINASE_ST"/>
    <property type="match status" value="1"/>
</dbReference>
<evidence type="ECO:0000256" key="5">
    <source>
        <dbReference type="ARBA" id="ARBA00022692"/>
    </source>
</evidence>
<evidence type="ECO:0000256" key="13">
    <source>
        <dbReference type="ARBA" id="ARBA00047899"/>
    </source>
</evidence>
<dbReference type="SUPFAM" id="SSF56112">
    <property type="entry name" value="Protein kinase-like (PK-like)"/>
    <property type="match status" value="1"/>
</dbReference>
<dbReference type="EC" id="2.7.11.1" evidence="2"/>
<evidence type="ECO:0000256" key="14">
    <source>
        <dbReference type="ARBA" id="ARBA00048679"/>
    </source>
</evidence>
<organism evidence="19 20">
    <name type="scientific">Salvia divinorum</name>
    <name type="common">Maria pastora</name>
    <name type="synonym">Diviner's sage</name>
    <dbReference type="NCBI Taxonomy" id="28513"/>
    <lineage>
        <taxon>Eukaryota</taxon>
        <taxon>Viridiplantae</taxon>
        <taxon>Streptophyta</taxon>
        <taxon>Embryophyta</taxon>
        <taxon>Tracheophyta</taxon>
        <taxon>Spermatophyta</taxon>
        <taxon>Magnoliopsida</taxon>
        <taxon>eudicotyledons</taxon>
        <taxon>Gunneridae</taxon>
        <taxon>Pentapetalae</taxon>
        <taxon>asterids</taxon>
        <taxon>lamiids</taxon>
        <taxon>Lamiales</taxon>
        <taxon>Lamiaceae</taxon>
        <taxon>Nepetoideae</taxon>
        <taxon>Mentheae</taxon>
        <taxon>Salviinae</taxon>
        <taxon>Salvia</taxon>
        <taxon>Salvia subgen. Calosphace</taxon>
    </lineage>
</organism>
<dbReference type="CDD" id="cd14066">
    <property type="entry name" value="STKc_IRAK"/>
    <property type="match status" value="1"/>
</dbReference>
<dbReference type="FunFam" id="1.10.510.10:FF:000590">
    <property type="entry name" value="PR5-like receptor kinase"/>
    <property type="match status" value="1"/>
</dbReference>
<comment type="subcellular location">
    <subcellularLocation>
        <location evidence="1">Membrane</location>
        <topology evidence="1">Single-pass type I membrane protein</topology>
    </subcellularLocation>
</comment>
<dbReference type="SMART" id="SM00220">
    <property type="entry name" value="S_TKc"/>
    <property type="match status" value="1"/>
</dbReference>
<dbReference type="GO" id="GO:0016020">
    <property type="term" value="C:membrane"/>
    <property type="evidence" value="ECO:0007669"/>
    <property type="project" value="UniProtKB-SubCell"/>
</dbReference>
<feature type="transmembrane region" description="Helical" evidence="16">
    <location>
        <begin position="296"/>
        <end position="320"/>
    </location>
</feature>
<dbReference type="InterPro" id="IPR000719">
    <property type="entry name" value="Prot_kinase_dom"/>
</dbReference>
<gene>
    <name evidence="19" type="ORF">AAHA92_31938</name>
</gene>
<dbReference type="Pfam" id="PF14380">
    <property type="entry name" value="WAK_assoc"/>
    <property type="match status" value="1"/>
</dbReference>
<dbReference type="Pfam" id="PF07714">
    <property type="entry name" value="PK_Tyr_Ser-Thr"/>
    <property type="match status" value="1"/>
</dbReference>
<feature type="binding site" evidence="15">
    <location>
        <position position="388"/>
    </location>
    <ligand>
        <name>ATP</name>
        <dbReference type="ChEBI" id="CHEBI:30616"/>
    </ligand>
</feature>
<name>A0ABD1FJ66_SALDI</name>
<keyword evidence="4" id="KW-0808">Transferase</keyword>
<feature type="domain" description="Protein kinase" evidence="18">
    <location>
        <begin position="360"/>
        <end position="651"/>
    </location>
</feature>
<comment type="caution">
    <text evidence="19">The sequence shown here is derived from an EMBL/GenBank/DDBJ whole genome shotgun (WGS) entry which is preliminary data.</text>
</comment>
<keyword evidence="9 15" id="KW-0067">ATP-binding</keyword>
<evidence type="ECO:0000256" key="11">
    <source>
        <dbReference type="ARBA" id="ARBA00023136"/>
    </source>
</evidence>
<evidence type="ECO:0000256" key="8">
    <source>
        <dbReference type="ARBA" id="ARBA00022777"/>
    </source>
</evidence>
<evidence type="ECO:0000256" key="2">
    <source>
        <dbReference type="ARBA" id="ARBA00012513"/>
    </source>
</evidence>
<keyword evidence="10 16" id="KW-1133">Transmembrane helix</keyword>
<dbReference type="PROSITE" id="PS50011">
    <property type="entry name" value="PROTEIN_KINASE_DOM"/>
    <property type="match status" value="1"/>
</dbReference>
<feature type="signal peptide" evidence="17">
    <location>
        <begin position="1"/>
        <end position="22"/>
    </location>
</feature>
<protein>
    <recommendedName>
        <fullName evidence="2">non-specific serine/threonine protein kinase</fullName>
        <ecNumber evidence="2">2.7.11.1</ecNumber>
    </recommendedName>
</protein>
<evidence type="ECO:0000313" key="20">
    <source>
        <dbReference type="Proteomes" id="UP001567538"/>
    </source>
</evidence>
<evidence type="ECO:0000256" key="10">
    <source>
        <dbReference type="ARBA" id="ARBA00022989"/>
    </source>
</evidence>
<dbReference type="GO" id="GO:0005524">
    <property type="term" value="F:ATP binding"/>
    <property type="evidence" value="ECO:0007669"/>
    <property type="project" value="UniProtKB-UniRule"/>
</dbReference>
<dbReference type="GO" id="GO:0004674">
    <property type="term" value="F:protein serine/threonine kinase activity"/>
    <property type="evidence" value="ECO:0007669"/>
    <property type="project" value="UniProtKB-KW"/>
</dbReference>
<evidence type="ECO:0000256" key="17">
    <source>
        <dbReference type="SAM" id="SignalP"/>
    </source>
</evidence>
<evidence type="ECO:0000256" key="9">
    <source>
        <dbReference type="ARBA" id="ARBA00022840"/>
    </source>
</evidence>
<keyword evidence="3" id="KW-0723">Serine/threonine-protein kinase</keyword>
<evidence type="ECO:0000256" key="3">
    <source>
        <dbReference type="ARBA" id="ARBA00022527"/>
    </source>
</evidence>
<dbReference type="InterPro" id="IPR017441">
    <property type="entry name" value="Protein_kinase_ATP_BS"/>
</dbReference>
<accession>A0ABD1FJ66</accession>
<evidence type="ECO:0000259" key="18">
    <source>
        <dbReference type="PROSITE" id="PS50011"/>
    </source>
</evidence>
<evidence type="ECO:0000256" key="7">
    <source>
        <dbReference type="ARBA" id="ARBA00022741"/>
    </source>
</evidence>
<evidence type="ECO:0000256" key="12">
    <source>
        <dbReference type="ARBA" id="ARBA00023180"/>
    </source>
</evidence>
<dbReference type="FunFam" id="3.30.200.20:FF:000178">
    <property type="entry name" value="serine/threonine-protein kinase PBS1-like"/>
    <property type="match status" value="1"/>
</dbReference>
<dbReference type="InterPro" id="IPR045874">
    <property type="entry name" value="LRK10/LRL21-25-like"/>
</dbReference>
<feature type="chain" id="PRO_5044786760" description="non-specific serine/threonine protein kinase" evidence="17">
    <location>
        <begin position="23"/>
        <end position="668"/>
    </location>
</feature>
<comment type="catalytic activity">
    <reaction evidence="13">
        <text>L-threonyl-[protein] + ATP = O-phospho-L-threonyl-[protein] + ADP + H(+)</text>
        <dbReference type="Rhea" id="RHEA:46608"/>
        <dbReference type="Rhea" id="RHEA-COMP:11060"/>
        <dbReference type="Rhea" id="RHEA-COMP:11605"/>
        <dbReference type="ChEBI" id="CHEBI:15378"/>
        <dbReference type="ChEBI" id="CHEBI:30013"/>
        <dbReference type="ChEBI" id="CHEBI:30616"/>
        <dbReference type="ChEBI" id="CHEBI:61977"/>
        <dbReference type="ChEBI" id="CHEBI:456216"/>
        <dbReference type="EC" id="2.7.11.1"/>
    </reaction>
</comment>
<keyword evidence="6 17" id="KW-0732">Signal</keyword>
<dbReference type="EMBL" id="JBEAFC010000014">
    <property type="protein sequence ID" value="KAL1531850.1"/>
    <property type="molecule type" value="Genomic_DNA"/>
</dbReference>
<keyword evidence="8" id="KW-0418">Kinase</keyword>
<dbReference type="PROSITE" id="PS00107">
    <property type="entry name" value="PROTEIN_KINASE_ATP"/>
    <property type="match status" value="1"/>
</dbReference>
<keyword evidence="5 16" id="KW-0812">Transmembrane</keyword>
<proteinExistence type="predicted"/>
<comment type="catalytic activity">
    <reaction evidence="14">
        <text>L-seryl-[protein] + ATP = O-phospho-L-seryl-[protein] + ADP + H(+)</text>
        <dbReference type="Rhea" id="RHEA:17989"/>
        <dbReference type="Rhea" id="RHEA-COMP:9863"/>
        <dbReference type="Rhea" id="RHEA-COMP:11604"/>
        <dbReference type="ChEBI" id="CHEBI:15378"/>
        <dbReference type="ChEBI" id="CHEBI:29999"/>
        <dbReference type="ChEBI" id="CHEBI:30616"/>
        <dbReference type="ChEBI" id="CHEBI:83421"/>
        <dbReference type="ChEBI" id="CHEBI:456216"/>
        <dbReference type="EC" id="2.7.11.1"/>
    </reaction>
</comment>
<reference evidence="19 20" key="1">
    <citation type="submission" date="2024-06" db="EMBL/GenBank/DDBJ databases">
        <title>A chromosome level genome sequence of Diviner's sage (Salvia divinorum).</title>
        <authorList>
            <person name="Ford S.A."/>
            <person name="Ro D.-K."/>
            <person name="Ness R.W."/>
            <person name="Phillips M.A."/>
        </authorList>
    </citation>
    <scope>NUCLEOTIDE SEQUENCE [LARGE SCALE GENOMIC DNA]</scope>
    <source>
        <strain evidence="19">SAF-2024a</strain>
        <tissue evidence="19">Leaf</tissue>
    </source>
</reference>
<sequence>MNLHSFCLCILSLIILSKICGGAEYRYEACAPTNCGDGPNISYPFFLSYQQSHCGYPGFEINCSSSGFPLLQLSENEYVIEHIFYHNQSLHVFDAAALSSSSSSSSLSSSNCSERLGRNTTLPAGIFDYVGGDDFLLFSNCKNVTGELLRYQVACHSGADVVAFDLDDRRHASGPPNTSSGGITFSSPWSSVTTQKNRLAMYGGNGNLGRAADACVESVAVHAELNEDERGDEVVDVVAVLRRGFVMNWTAAAASDCSACQESGGRCGFDESSFRFRCFCPDRPHSRRCRPRKTRLSMFFFIGGPMAALTPCLIGVYVFIRRKRAKAKQAQEKDIERFLKSNGNLAPIRYKYSSIQKTTNSFHEKLGRGGFGNVYKGKFLDGRLVAVKVLNDSNGNGEDFMNEVASISRTSHVNIVALLGFCFEGSKRALIYDFMPNGSLEKFISNNASSSQGSSLGWEKLFEIALGIARGLEYLHQGCNTRILHLDIKPQNILLDEDMNPRISDFGLAKLCPNRSSIVSMVGARGTIGYIAPEVFSRNFGEVSYKSDVYSYGMLVLEMAGGRKTVDPRDVDRTSEIYFPDYLYKEVEVNAERDGNMSNEESESQPLKRHMIIIGLWCIQTNPKDRPTMTRVVEMLEGKLGSLEVPPKPYLFSSPRSAVPFYSTFKSF</sequence>
<keyword evidence="11 16" id="KW-0472">Membrane</keyword>
<dbReference type="Proteomes" id="UP001567538">
    <property type="component" value="Unassembled WGS sequence"/>
</dbReference>
<evidence type="ECO:0000256" key="1">
    <source>
        <dbReference type="ARBA" id="ARBA00004479"/>
    </source>
</evidence>
<dbReference type="InterPro" id="IPR025287">
    <property type="entry name" value="WAK_GUB"/>
</dbReference>
<keyword evidence="20" id="KW-1185">Reference proteome</keyword>
<keyword evidence="12" id="KW-0325">Glycoprotein</keyword>
<keyword evidence="7 15" id="KW-0547">Nucleotide-binding</keyword>
<dbReference type="Gene3D" id="1.10.510.10">
    <property type="entry name" value="Transferase(Phosphotransferase) domain 1"/>
    <property type="match status" value="1"/>
</dbReference>
<evidence type="ECO:0000256" key="15">
    <source>
        <dbReference type="PROSITE-ProRule" id="PRU10141"/>
    </source>
</evidence>
<dbReference type="InterPro" id="IPR032872">
    <property type="entry name" value="WAK_assoc_C"/>
</dbReference>
<dbReference type="InterPro" id="IPR008271">
    <property type="entry name" value="Ser/Thr_kinase_AS"/>
</dbReference>
<evidence type="ECO:0000256" key="6">
    <source>
        <dbReference type="ARBA" id="ARBA00022729"/>
    </source>
</evidence>
<dbReference type="PANTHER" id="PTHR27009">
    <property type="entry name" value="RUST RESISTANCE KINASE LR10-RELATED"/>
    <property type="match status" value="1"/>
</dbReference>
<dbReference type="InterPro" id="IPR001245">
    <property type="entry name" value="Ser-Thr/Tyr_kinase_cat_dom"/>
</dbReference>
<evidence type="ECO:0000256" key="4">
    <source>
        <dbReference type="ARBA" id="ARBA00022679"/>
    </source>
</evidence>
<dbReference type="Gene3D" id="3.30.200.20">
    <property type="entry name" value="Phosphorylase Kinase, domain 1"/>
    <property type="match status" value="1"/>
</dbReference>
<dbReference type="Pfam" id="PF13947">
    <property type="entry name" value="GUB_WAK_bind"/>
    <property type="match status" value="1"/>
</dbReference>
<evidence type="ECO:0000313" key="19">
    <source>
        <dbReference type="EMBL" id="KAL1531850.1"/>
    </source>
</evidence>
<dbReference type="InterPro" id="IPR011009">
    <property type="entry name" value="Kinase-like_dom_sf"/>
</dbReference>